<accession>K9VT23</accession>
<dbReference type="OrthoDB" id="451427at2"/>
<dbReference type="KEGG" id="cep:Cri9333_0061"/>
<proteinExistence type="predicted"/>
<feature type="coiled-coil region" evidence="1">
    <location>
        <begin position="134"/>
        <end position="211"/>
    </location>
</feature>
<evidence type="ECO:0000313" key="4">
    <source>
        <dbReference type="Proteomes" id="UP000010472"/>
    </source>
</evidence>
<dbReference type="HOGENOM" id="CLU_677583_0_0_3"/>
<evidence type="ECO:0008006" key="5">
    <source>
        <dbReference type="Google" id="ProtNLM"/>
    </source>
</evidence>
<dbReference type="RefSeq" id="WP_015201205.1">
    <property type="nucleotide sequence ID" value="NC_019753.1"/>
</dbReference>
<feature type="transmembrane region" description="Helical" evidence="2">
    <location>
        <begin position="319"/>
        <end position="342"/>
    </location>
</feature>
<protein>
    <recommendedName>
        <fullName evidence="5">DZANK-type domain-containing protein</fullName>
    </recommendedName>
</protein>
<reference evidence="3 4" key="1">
    <citation type="submission" date="2012-06" db="EMBL/GenBank/DDBJ databases">
        <title>Finished chromosome of genome of Crinalium epipsammum PCC 9333.</title>
        <authorList>
            <consortium name="US DOE Joint Genome Institute"/>
            <person name="Gugger M."/>
            <person name="Coursin T."/>
            <person name="Rippka R."/>
            <person name="Tandeau De Marsac N."/>
            <person name="Huntemann M."/>
            <person name="Wei C.-L."/>
            <person name="Han J."/>
            <person name="Detter J.C."/>
            <person name="Han C."/>
            <person name="Tapia R."/>
            <person name="Davenport K."/>
            <person name="Daligault H."/>
            <person name="Erkkila T."/>
            <person name="Gu W."/>
            <person name="Munk A.C.C."/>
            <person name="Teshima H."/>
            <person name="Xu Y."/>
            <person name="Chain P."/>
            <person name="Chen A."/>
            <person name="Krypides N."/>
            <person name="Mavromatis K."/>
            <person name="Markowitz V."/>
            <person name="Szeto E."/>
            <person name="Ivanova N."/>
            <person name="Mikhailova N."/>
            <person name="Ovchinnikova G."/>
            <person name="Pagani I."/>
            <person name="Pati A."/>
            <person name="Goodwin L."/>
            <person name="Peters L."/>
            <person name="Pitluck S."/>
            <person name="Woyke T."/>
            <person name="Kerfeld C."/>
        </authorList>
    </citation>
    <scope>NUCLEOTIDE SEQUENCE [LARGE SCALE GENOMIC DNA]</scope>
    <source>
        <strain evidence="3 4">PCC 9333</strain>
    </source>
</reference>
<evidence type="ECO:0000256" key="1">
    <source>
        <dbReference type="SAM" id="Coils"/>
    </source>
</evidence>
<keyword evidence="1" id="KW-0175">Coiled coil</keyword>
<evidence type="ECO:0000256" key="2">
    <source>
        <dbReference type="SAM" id="Phobius"/>
    </source>
</evidence>
<feature type="transmembrane region" description="Helical" evidence="2">
    <location>
        <begin position="278"/>
        <end position="299"/>
    </location>
</feature>
<keyword evidence="2" id="KW-1133">Transmembrane helix</keyword>
<sequence>MFARPRRILARFFNKSRKINNEPLNKVSLIVIILIDIFILVNVFTGLDDISRWQIAPSQSYPCYVEWQNYQTQTNKDTIDKKYELLKLSLPVDNNTKSSFVSEYRQAEEGHLGKVSETCLKYADSKDKINNSTNQQALKGIDQKQAKITNLEQTSRTIRSQYDSTLLEKIAGQSRNQSINSVGAEKAKQTLDQNTRTISTLKKEISNLKNELIAKPESISFIAFLNDDGKFNEVEKGYRQASFWYPSIQFGFQSLFLLPLIFLALLVQKFSQRKGYGLISLISWHLLVIFFIPLIFKIFEFLQVGVIFQFLVDIISALFGRLLFLISYLYILIIPLVGFGLIKFFQKFVFNTKAQVAIRVQRSCCVNCAKTIRHHDSYCPHCGYYQYVECQNCHNLTYEHLPYCKQCGHSQEPSKL</sequence>
<organism evidence="3 4">
    <name type="scientific">Crinalium epipsammum PCC 9333</name>
    <dbReference type="NCBI Taxonomy" id="1173022"/>
    <lineage>
        <taxon>Bacteria</taxon>
        <taxon>Bacillati</taxon>
        <taxon>Cyanobacteriota</taxon>
        <taxon>Cyanophyceae</taxon>
        <taxon>Gomontiellales</taxon>
        <taxon>Gomontiellaceae</taxon>
        <taxon>Crinalium</taxon>
    </lineage>
</organism>
<dbReference type="PATRIC" id="fig|1173022.3.peg.67"/>
<keyword evidence="2" id="KW-0472">Membrane</keyword>
<feature type="transmembrane region" description="Helical" evidence="2">
    <location>
        <begin position="243"/>
        <end position="266"/>
    </location>
</feature>
<dbReference type="EMBL" id="CP003620">
    <property type="protein sequence ID" value="AFZ11061.1"/>
    <property type="molecule type" value="Genomic_DNA"/>
</dbReference>
<keyword evidence="4" id="KW-1185">Reference proteome</keyword>
<dbReference type="STRING" id="1173022.Cri9333_0061"/>
<gene>
    <name evidence="3" type="ORF">Cri9333_0061</name>
</gene>
<evidence type="ECO:0000313" key="3">
    <source>
        <dbReference type="EMBL" id="AFZ11061.1"/>
    </source>
</evidence>
<dbReference type="eggNOG" id="COG2888">
    <property type="taxonomic scope" value="Bacteria"/>
</dbReference>
<dbReference type="AlphaFoldDB" id="K9VT23"/>
<keyword evidence="2" id="KW-0812">Transmembrane</keyword>
<feature type="transmembrane region" description="Helical" evidence="2">
    <location>
        <begin position="27"/>
        <end position="47"/>
    </location>
</feature>
<dbReference type="Proteomes" id="UP000010472">
    <property type="component" value="Chromosome"/>
</dbReference>
<name>K9VT23_9CYAN</name>